<dbReference type="EMBL" id="JRLZ01000035">
    <property type="protein sequence ID" value="KGO92019.1"/>
    <property type="molecule type" value="Genomic_DNA"/>
</dbReference>
<gene>
    <name evidence="3" type="ORF">Q767_15800</name>
</gene>
<dbReference type="PANTHER" id="PTHR28206:SF1">
    <property type="entry name" value="NUCLEOPORIN POM152"/>
    <property type="match status" value="1"/>
</dbReference>
<feature type="domain" description="PKD-like" evidence="1">
    <location>
        <begin position="525"/>
        <end position="608"/>
    </location>
</feature>
<dbReference type="InterPro" id="IPR056541">
    <property type="entry name" value="Ig-like_POM152"/>
</dbReference>
<dbReference type="PANTHER" id="PTHR28206">
    <property type="entry name" value="NUCLEOPORIN POM152"/>
    <property type="match status" value="1"/>
</dbReference>
<feature type="domain" description="PKD-like" evidence="1">
    <location>
        <begin position="709"/>
        <end position="792"/>
    </location>
</feature>
<dbReference type="RefSeq" id="WP_035631001.1">
    <property type="nucleotide sequence ID" value="NZ_JRLZ01000035.1"/>
</dbReference>
<evidence type="ECO:0008006" key="5">
    <source>
        <dbReference type="Google" id="ProtNLM"/>
    </source>
</evidence>
<dbReference type="eggNOG" id="COG3291">
    <property type="taxonomic scope" value="Bacteria"/>
</dbReference>
<dbReference type="eggNOG" id="COG1345">
    <property type="taxonomic scope" value="Bacteria"/>
</dbReference>
<dbReference type="Proteomes" id="UP000030149">
    <property type="component" value="Unassembled WGS sequence"/>
</dbReference>
<dbReference type="Pfam" id="PF19406">
    <property type="entry name" value="PKD_5"/>
    <property type="match status" value="7"/>
</dbReference>
<comment type="caution">
    <text evidence="3">The sequence shown here is derived from an EMBL/GenBank/DDBJ whole genome shotgun (WGS) entry which is preliminary data.</text>
</comment>
<dbReference type="eggNOG" id="COG4935">
    <property type="taxonomic scope" value="Bacteria"/>
</dbReference>
<dbReference type="GO" id="GO:0017056">
    <property type="term" value="F:structural constituent of nuclear pore"/>
    <property type="evidence" value="ECO:0007669"/>
    <property type="project" value="InterPro"/>
</dbReference>
<reference evidence="4" key="1">
    <citation type="submission" date="2013-09" db="EMBL/GenBank/DDBJ databases">
        <authorList>
            <person name="Zeng Z."/>
            <person name="Chen C."/>
        </authorList>
    </citation>
    <scope>NUCLEOTIDE SEQUENCE [LARGE SCALE GENOMIC DNA]</scope>
    <source>
        <strain evidence="4">DK69</strain>
    </source>
</reference>
<feature type="domain" description="PKD-like" evidence="1">
    <location>
        <begin position="64"/>
        <end position="146"/>
    </location>
</feature>
<accession>A0A0A2MI81</accession>
<dbReference type="Pfam" id="PF24312">
    <property type="entry name" value="Ig-like_POM152"/>
    <property type="match status" value="2"/>
</dbReference>
<keyword evidence="4" id="KW-1185">Reference proteome</keyword>
<evidence type="ECO:0000259" key="1">
    <source>
        <dbReference type="Pfam" id="PF19406"/>
    </source>
</evidence>
<dbReference type="STRING" id="1107311.Q767_15800"/>
<dbReference type="GO" id="GO:0006999">
    <property type="term" value="P:nuclear pore organization"/>
    <property type="evidence" value="ECO:0007669"/>
    <property type="project" value="TreeGrafter"/>
</dbReference>
<feature type="domain" description="Nucleoporin POM152 Ig-like" evidence="2">
    <location>
        <begin position="986"/>
        <end position="1051"/>
    </location>
</feature>
<evidence type="ECO:0000259" key="2">
    <source>
        <dbReference type="Pfam" id="PF24312"/>
    </source>
</evidence>
<protein>
    <recommendedName>
        <fullName evidence="5">Ig-like domain-containing protein</fullName>
    </recommendedName>
</protein>
<name>A0A0A2MI81_9FLAO</name>
<dbReference type="InterPro" id="IPR037701">
    <property type="entry name" value="Pom152"/>
</dbReference>
<dbReference type="InterPro" id="IPR045828">
    <property type="entry name" value="PKD_Bacteroidetes"/>
</dbReference>
<reference evidence="3 4" key="2">
    <citation type="journal article" date="2015" name="Stand. Genomic Sci.">
        <title>High quality draft genomic sequence of Flavobacterium enshiense DK69(T) and comparison among Flavobacterium genomes.</title>
        <authorList>
            <person name="Zeng Z."/>
            <person name="Chen C."/>
            <person name="Du H."/>
            <person name="Wang G."/>
            <person name="Li M."/>
        </authorList>
    </citation>
    <scope>NUCLEOTIDE SEQUENCE [LARGE SCALE GENOMIC DNA]</scope>
    <source>
        <strain evidence="3 4">DK69</strain>
    </source>
</reference>
<dbReference type="PATRIC" id="fig|1107311.5.peg.2172"/>
<sequence length="1245" mass="126735">DGSVTGIAANGTGDISGTLTNATSAPVTVTFTITPTANGCSGTPITTTVRLNPIPNAIATNSNQTICSTNSIAPIVLSSAVAGATYSWTRDNNVAATGIAPSGSGDISGTLTNTTSAPVTVTFTITPTANSCTGASITATVLVQPATKGGAVTISQPNITPVVRTKTECHTATGTLYLSGHIGNVVRWESSTDAGNTWTPIANTATTAAYNYNGLTQTSMFRAVIKNEPNCLLAYSTFSMINVIPNLKPSPVIATPSTICEGDSSVLSSSSSYATSSQLATGGSFSNSNPTGWEVENCNNCLSSGGSNDDEGPFQLSSTNGKRYSGVDYTSNGKFAIAHGEGITSYMSTPVFNTFGLTNATLTFKHAYNFLAGAKGEIQLSVNGGSTYTTIQTYTGTLTPTDPFTAAANSVTIDLNAYLGQGNLKIRFYYYGIDTVPGNPTGSSWAIDDIAIPDAPTNLSTQWVDAATGQVVSTSMTMTVSPTQTTTYAITSYLNGCNSFGTDGTEYITVVVKPTPNAVATPSSQTICSGTAITTMVLSSNVASTTFNWTRDNTTAVTGISNSGTGNIIGTLTNTTNTPKTVTFTITPKANGCTGTPITTTVLVNPKPNAVATISNQTICSGTAITAVALSGNVASSTFNWTRDNAVAVTGIAASGSGNISGTLTNTTSAPVTVTFTITPTANGCSGTQITTKVRVNPIPNVVAIPSSQTICSGTPITTMALSGSVASTTFNWTRDNTIAVSGIAASGSGNISGTLTNTTNAPVAVTFTITPTANSCTGASITTTVLVNPTPNAVATNSAQTICSGTSITAMALSGSVASTAFNWTRDNAAAVTGIAASGTGDISGTLTNTTNAPVTVAFTITPKANNCNGTPITTTVLVNPTPNVAATNSNQTICSGTEITAMALSGSVASTTFNWTRDNTVAVTGIAASGTGDISGTLTNTTNAPVTVTFTITPTANGCNGIPITTTVIVNEIPTAVLGLNQTGQTACYGDSANLSVNFTGTGPWNITYSNGSATTTVNNITANPYTITVPNITATSTYTITALSNSTCIAKPSDITGSATVTVNERPTAVLGTDQTICYGDSANLTVNFTGTGPWNIAYSNSSATASVNNITENPYTITIPNNTTTSTYTITALSDSKCTAQASDMTGSATVTVLNGTPGLWTGLVSTDWFDCKNWAGGLPSATIDAVIPTGAIRMPVIDRQSQYASAYSFIASARDVIINTNASITMNANSDLEVKRDWKN</sequence>
<feature type="non-terminal residue" evidence="3">
    <location>
        <position position="1245"/>
    </location>
</feature>
<evidence type="ECO:0000313" key="4">
    <source>
        <dbReference type="Proteomes" id="UP000030149"/>
    </source>
</evidence>
<feature type="domain" description="PKD-like" evidence="1">
    <location>
        <begin position="617"/>
        <end position="700"/>
    </location>
</feature>
<dbReference type="AlphaFoldDB" id="A0A0A2MI81"/>
<dbReference type="eggNOG" id="COG5492">
    <property type="taxonomic scope" value="Bacteria"/>
</dbReference>
<dbReference type="SUPFAM" id="SSF110296">
    <property type="entry name" value="Oligoxyloglucan reducing end-specific cellobiohydrolase"/>
    <property type="match status" value="1"/>
</dbReference>
<organism evidence="3 4">
    <name type="scientific">Flavobacterium enshiense DK69</name>
    <dbReference type="NCBI Taxonomy" id="1107311"/>
    <lineage>
        <taxon>Bacteria</taxon>
        <taxon>Pseudomonadati</taxon>
        <taxon>Bacteroidota</taxon>
        <taxon>Flavobacteriia</taxon>
        <taxon>Flavobacteriales</taxon>
        <taxon>Flavobacteriaceae</taxon>
        <taxon>Flavobacterium</taxon>
    </lineage>
</organism>
<evidence type="ECO:0000313" key="3">
    <source>
        <dbReference type="EMBL" id="KGO92019.1"/>
    </source>
</evidence>
<feature type="non-terminal residue" evidence="3">
    <location>
        <position position="1"/>
    </location>
</feature>
<proteinExistence type="predicted"/>
<feature type="domain" description="PKD-like" evidence="1">
    <location>
        <begin position="893"/>
        <end position="974"/>
    </location>
</feature>
<feature type="domain" description="PKD-like" evidence="1">
    <location>
        <begin position="3"/>
        <end position="55"/>
    </location>
</feature>
<feature type="domain" description="Nucleoporin POM152 Ig-like" evidence="2">
    <location>
        <begin position="1079"/>
        <end position="1144"/>
    </location>
</feature>
<feature type="domain" description="PKD-like" evidence="1">
    <location>
        <begin position="801"/>
        <end position="884"/>
    </location>
</feature>
<dbReference type="GO" id="GO:0006606">
    <property type="term" value="P:protein import into nucleus"/>
    <property type="evidence" value="ECO:0007669"/>
    <property type="project" value="TreeGrafter"/>
</dbReference>